<evidence type="ECO:0000313" key="2">
    <source>
        <dbReference type="EMBL" id="VAW78521.1"/>
    </source>
</evidence>
<dbReference type="Pfam" id="PF14312">
    <property type="entry name" value="FG-GAP_2"/>
    <property type="match status" value="2"/>
</dbReference>
<organism evidence="2">
    <name type="scientific">hydrothermal vent metagenome</name>
    <dbReference type="NCBI Taxonomy" id="652676"/>
    <lineage>
        <taxon>unclassified sequences</taxon>
        <taxon>metagenomes</taxon>
        <taxon>ecological metagenomes</taxon>
    </lineage>
</organism>
<dbReference type="PANTHER" id="PTHR36220">
    <property type="entry name" value="UNNAMED PRODUCT"/>
    <property type="match status" value="1"/>
</dbReference>
<dbReference type="InterPro" id="IPR013517">
    <property type="entry name" value="FG-GAP"/>
</dbReference>
<dbReference type="PROSITE" id="PS51257">
    <property type="entry name" value="PROKAR_LIPOPROTEIN"/>
    <property type="match status" value="1"/>
</dbReference>
<dbReference type="EMBL" id="UOFL01000156">
    <property type="protein sequence ID" value="VAW78521.1"/>
    <property type="molecule type" value="Genomic_DNA"/>
</dbReference>
<keyword evidence="1" id="KW-0732">Signal</keyword>
<proteinExistence type="predicted"/>
<dbReference type="InterPro" id="IPR028994">
    <property type="entry name" value="Integrin_alpha_N"/>
</dbReference>
<sequence>MNYKSLFLTLIFLTLTACGSDNNSNNAGNTSLPPVQPPVIQTNKFTTEIPPDLIVLSQGGTGTLKAFIVIDNDIQNRIEMQLDIIDTGTASVSISGLEQTTHDIKIDYEYLLAEIITPVATANKTLDLTAIGANDLTFNVNDYDLNRLDEDEDGINNTLELIAGTDPRVIELFAAILNLSYEFENTFTFSWLDVNGATYYILSEVIEGSTNRTQIGPRIFPGIQRFDHEVSVLAHLNSKFILQSCNDSGCAEDKALNVAGSLEGALVQVTSDQYIEANGSLSGDGNTYAVRTGFVEVSIYVKNNGQWSLQGTVIKSIPDAGFGGLVDNSDQFGVNVILSKDGSTLAVSASIDDTSEPGVNPASLAFGNGGNDSGAVYVFTRSTDQWSEQAYIKASNLAGSNFFGDSIDISDDGSTLAIGAFGDRRTSTGVGAAQQTPTGLVNAGAVYVFNRSNSGVWLQNVYIKASNTDANDRFGSSVSLSGDGLTLAVGAVGEDSVEKGIKDTLLIDDNLAINSGAVYVYLFDGSNWNQQAYIKASNSDAEDGFSLVELSADGNTLAVSALGEDSGSRIDEQNNLALDSGAVYVFERTAAAWTQQDYIKPDNIDAIGSFGSSISLNGLGTLLAIGDPDENSDSAGVGGDSRNKNHNSGALYLFERNVRWDQKNRIKSNNPITGEKFGIGLLTDDGATLIEQNSLLY</sequence>
<accession>A0A3B0YGI7</accession>
<gene>
    <name evidence="2" type="ORF">MNBD_GAMMA12-2300</name>
</gene>
<evidence type="ECO:0000256" key="1">
    <source>
        <dbReference type="ARBA" id="ARBA00022729"/>
    </source>
</evidence>
<name>A0A3B0YGI7_9ZZZZ</name>
<dbReference type="InterPro" id="IPR011043">
    <property type="entry name" value="Gal_Oxase/kelch_b-propeller"/>
</dbReference>
<reference evidence="2" key="1">
    <citation type="submission" date="2018-06" db="EMBL/GenBank/DDBJ databases">
        <authorList>
            <person name="Zhirakovskaya E."/>
        </authorList>
    </citation>
    <scope>NUCLEOTIDE SEQUENCE</scope>
</reference>
<dbReference type="SUPFAM" id="SSF50965">
    <property type="entry name" value="Galactose oxidase, central domain"/>
    <property type="match status" value="1"/>
</dbReference>
<protein>
    <submittedName>
        <fullName evidence="2">Uncharacterized protein</fullName>
    </submittedName>
</protein>
<dbReference type="AlphaFoldDB" id="A0A3B0YGI7"/>
<dbReference type="PANTHER" id="PTHR36220:SF1">
    <property type="entry name" value="GAMMA TUBULIN COMPLEX COMPONENT C-TERMINAL DOMAIN-CONTAINING PROTEIN"/>
    <property type="match status" value="1"/>
</dbReference>
<dbReference type="Gene3D" id="2.130.10.130">
    <property type="entry name" value="Integrin alpha, N-terminal"/>
    <property type="match status" value="1"/>
</dbReference>